<evidence type="ECO:0000313" key="6">
    <source>
        <dbReference type="Proteomes" id="UP000230423"/>
    </source>
</evidence>
<proteinExistence type="predicted"/>
<evidence type="ECO:0000259" key="4">
    <source>
        <dbReference type="Pfam" id="PF01826"/>
    </source>
</evidence>
<dbReference type="InterPro" id="IPR036084">
    <property type="entry name" value="Ser_inhib-like_sf"/>
</dbReference>
<evidence type="ECO:0000313" key="5">
    <source>
        <dbReference type="EMBL" id="PIO70088.1"/>
    </source>
</evidence>
<feature type="domain" description="TIL" evidence="4">
    <location>
        <begin position="50"/>
        <end position="104"/>
    </location>
</feature>
<sequence>MTTRAPKPNETAHNHTITTSFTRNVTTHEHSQNTTASPQFLNTSSQHTQCGVNEEYARCVPHCQTTCRGVQECTGHGTTCTSGCTCKPGFRRNGRGKCVLPKYCYLAPGCKNNETWTKCATCERKCAATIQVCTICYSGCECNEGYARNLSNLCTRVEDCN</sequence>
<dbReference type="CDD" id="cd19941">
    <property type="entry name" value="TIL"/>
    <property type="match status" value="2"/>
</dbReference>
<keyword evidence="3" id="KW-1015">Disulfide bond</keyword>
<dbReference type="Gene3D" id="2.10.25.10">
    <property type="entry name" value="Laminin"/>
    <property type="match status" value="2"/>
</dbReference>
<keyword evidence="1" id="KW-0646">Protease inhibitor</keyword>
<dbReference type="EMBL" id="KZ346398">
    <property type="protein sequence ID" value="PIO70088.1"/>
    <property type="molecule type" value="Genomic_DNA"/>
</dbReference>
<dbReference type="InterPro" id="IPR002919">
    <property type="entry name" value="TIL_dom"/>
</dbReference>
<dbReference type="OrthoDB" id="152433at2759"/>
<protein>
    <submittedName>
        <fullName evidence="5">Trypsin Inhibitor like cysteine rich domain protein</fullName>
    </submittedName>
</protein>
<dbReference type="SUPFAM" id="SSF57567">
    <property type="entry name" value="Serine protease inhibitors"/>
    <property type="match status" value="2"/>
</dbReference>
<keyword evidence="2" id="KW-0722">Serine protease inhibitor</keyword>
<dbReference type="Pfam" id="PF01826">
    <property type="entry name" value="TIL"/>
    <property type="match status" value="2"/>
</dbReference>
<gene>
    <name evidence="5" type="ORF">TELCIR_08066</name>
</gene>
<dbReference type="PANTHER" id="PTHR23259">
    <property type="entry name" value="RIDDLE"/>
    <property type="match status" value="1"/>
</dbReference>
<evidence type="ECO:0000256" key="2">
    <source>
        <dbReference type="ARBA" id="ARBA00022900"/>
    </source>
</evidence>
<reference evidence="5 6" key="1">
    <citation type="submission" date="2015-09" db="EMBL/GenBank/DDBJ databases">
        <title>Draft genome of the parasitic nematode Teladorsagia circumcincta isolate WARC Sus (inbred).</title>
        <authorList>
            <person name="Mitreva M."/>
        </authorList>
    </citation>
    <scope>NUCLEOTIDE SEQUENCE [LARGE SCALE GENOMIC DNA]</scope>
    <source>
        <strain evidence="5 6">S</strain>
    </source>
</reference>
<accession>A0A2G9UIK4</accession>
<evidence type="ECO:0000256" key="1">
    <source>
        <dbReference type="ARBA" id="ARBA00022690"/>
    </source>
</evidence>
<feature type="domain" description="TIL" evidence="4">
    <location>
        <begin position="110"/>
        <end position="160"/>
    </location>
</feature>
<dbReference type="GO" id="GO:0004867">
    <property type="term" value="F:serine-type endopeptidase inhibitor activity"/>
    <property type="evidence" value="ECO:0007669"/>
    <property type="project" value="UniProtKB-KW"/>
</dbReference>
<evidence type="ECO:0000256" key="3">
    <source>
        <dbReference type="ARBA" id="ARBA00023157"/>
    </source>
</evidence>
<dbReference type="PANTHER" id="PTHR23259:SF69">
    <property type="entry name" value="GEO11767P1-RELATED"/>
    <property type="match status" value="1"/>
</dbReference>
<organism evidence="5 6">
    <name type="scientific">Teladorsagia circumcincta</name>
    <name type="common">Brown stomach worm</name>
    <name type="synonym">Ostertagia circumcincta</name>
    <dbReference type="NCBI Taxonomy" id="45464"/>
    <lineage>
        <taxon>Eukaryota</taxon>
        <taxon>Metazoa</taxon>
        <taxon>Ecdysozoa</taxon>
        <taxon>Nematoda</taxon>
        <taxon>Chromadorea</taxon>
        <taxon>Rhabditida</taxon>
        <taxon>Rhabditina</taxon>
        <taxon>Rhabditomorpha</taxon>
        <taxon>Strongyloidea</taxon>
        <taxon>Trichostrongylidae</taxon>
        <taxon>Teladorsagia</taxon>
    </lineage>
</organism>
<keyword evidence="6" id="KW-1185">Reference proteome</keyword>
<name>A0A2G9UIK4_TELCI</name>
<dbReference type="InterPro" id="IPR051368">
    <property type="entry name" value="SerProtInhib-TIL_Domain"/>
</dbReference>
<dbReference type="Proteomes" id="UP000230423">
    <property type="component" value="Unassembled WGS sequence"/>
</dbReference>
<dbReference type="AlphaFoldDB" id="A0A2G9UIK4"/>